<protein>
    <recommendedName>
        <fullName evidence="4">DUF4398 domain-containing protein</fullName>
    </recommendedName>
</protein>
<organism evidence="2 3">
    <name type="scientific">Pseudoalteromonas shioyasakiensis</name>
    <dbReference type="NCBI Taxonomy" id="1190813"/>
    <lineage>
        <taxon>Bacteria</taxon>
        <taxon>Pseudomonadati</taxon>
        <taxon>Pseudomonadota</taxon>
        <taxon>Gammaproteobacteria</taxon>
        <taxon>Alteromonadales</taxon>
        <taxon>Pseudoalteromonadaceae</taxon>
        <taxon>Pseudoalteromonas</taxon>
    </lineage>
</organism>
<sequence length="140" mass="15515">MFSTLMKRVALSSLLTCSAMAVADQSDYKLMVIDQSITADVAENRQYEQAFNDCALSVKEKKFSEAETLCSKAISLLSTSKVPSYKRRELTSFTLSNRGVARIMSENDTAALSDFYEAVQISGNELVEHNLTRAKKNLAL</sequence>
<dbReference type="Gene3D" id="1.25.40.10">
    <property type="entry name" value="Tetratricopeptide repeat domain"/>
    <property type="match status" value="1"/>
</dbReference>
<dbReference type="InterPro" id="IPR011990">
    <property type="entry name" value="TPR-like_helical_dom_sf"/>
</dbReference>
<keyword evidence="3" id="KW-1185">Reference proteome</keyword>
<comment type="caution">
    <text evidence="2">The sequence shown here is derived from an EMBL/GenBank/DDBJ whole genome shotgun (WGS) entry which is preliminary data.</text>
</comment>
<evidence type="ECO:0000313" key="2">
    <source>
        <dbReference type="EMBL" id="MDI4668017.1"/>
    </source>
</evidence>
<gene>
    <name evidence="2" type="ORF">MKZ47_02720</name>
</gene>
<dbReference type="RefSeq" id="WP_055197207.1">
    <property type="nucleotide sequence ID" value="NZ_JAIVZU010000080.1"/>
</dbReference>
<proteinExistence type="predicted"/>
<evidence type="ECO:0000256" key="1">
    <source>
        <dbReference type="SAM" id="SignalP"/>
    </source>
</evidence>
<dbReference type="EMBL" id="JAKUMG010000001">
    <property type="protein sequence ID" value="MDI4668017.1"/>
    <property type="molecule type" value="Genomic_DNA"/>
</dbReference>
<dbReference type="Proteomes" id="UP001156974">
    <property type="component" value="Unassembled WGS sequence"/>
</dbReference>
<keyword evidence="1" id="KW-0732">Signal</keyword>
<name>A0ABT6TVU7_9GAMM</name>
<reference evidence="2 3" key="1">
    <citation type="submission" date="2022-02" db="EMBL/GenBank/DDBJ databases">
        <title>Genome analysis of Beneficial Microorganisms for Coral consortium from Pocillopora damicornis.</title>
        <authorList>
            <person name="Rosado P.M."/>
            <person name="Cardoso P.M."/>
            <person name="Rosado J.G."/>
            <person name="Schultz J."/>
            <person name="Rocha U."/>
            <person name="Costa T.K."/>
            <person name="Peixoto R.S."/>
        </authorList>
    </citation>
    <scope>NUCLEOTIDE SEQUENCE [LARGE SCALE GENOMIC DNA]</scope>
    <source>
        <strain evidence="2 3">BMC5</strain>
    </source>
</reference>
<evidence type="ECO:0000313" key="3">
    <source>
        <dbReference type="Proteomes" id="UP001156974"/>
    </source>
</evidence>
<feature type="signal peptide" evidence="1">
    <location>
        <begin position="1"/>
        <end position="23"/>
    </location>
</feature>
<accession>A0ABT6TVU7</accession>
<dbReference type="GeneID" id="29848512"/>
<dbReference type="SUPFAM" id="SSF48452">
    <property type="entry name" value="TPR-like"/>
    <property type="match status" value="1"/>
</dbReference>
<evidence type="ECO:0008006" key="4">
    <source>
        <dbReference type="Google" id="ProtNLM"/>
    </source>
</evidence>
<feature type="chain" id="PRO_5046941643" description="DUF4398 domain-containing protein" evidence="1">
    <location>
        <begin position="24"/>
        <end position="140"/>
    </location>
</feature>